<dbReference type="InterPro" id="IPR035907">
    <property type="entry name" value="Hppk_sf"/>
</dbReference>
<evidence type="ECO:0000256" key="7">
    <source>
        <dbReference type="ARBA" id="ARBA00022777"/>
    </source>
</evidence>
<dbReference type="Gene3D" id="3.30.70.560">
    <property type="entry name" value="7,8-Dihydro-6-hydroxymethylpterin-pyrophosphokinase HPPK"/>
    <property type="match status" value="1"/>
</dbReference>
<dbReference type="CDD" id="cd00483">
    <property type="entry name" value="HPPK"/>
    <property type="match status" value="1"/>
</dbReference>
<keyword evidence="7" id="KW-0418">Kinase</keyword>
<evidence type="ECO:0000256" key="12">
    <source>
        <dbReference type="ARBA" id="ARBA00033413"/>
    </source>
</evidence>
<keyword evidence="8" id="KW-0067">ATP-binding</keyword>
<dbReference type="GO" id="GO:0046656">
    <property type="term" value="P:folic acid biosynthetic process"/>
    <property type="evidence" value="ECO:0007669"/>
    <property type="project" value="UniProtKB-KW"/>
</dbReference>
<reference evidence="14" key="1">
    <citation type="journal article" date="2014" name="Int. J. Syst. Evol. Microbiol.">
        <title>Complete genome sequence of Corynebacterium casei LMG S-19264T (=DSM 44701T), isolated from a smear-ripened cheese.</title>
        <authorList>
            <consortium name="US DOE Joint Genome Institute (JGI-PGF)"/>
            <person name="Walter F."/>
            <person name="Albersmeier A."/>
            <person name="Kalinowski J."/>
            <person name="Ruckert C."/>
        </authorList>
    </citation>
    <scope>NUCLEOTIDE SEQUENCE</scope>
    <source>
        <strain evidence="14">CCM 7684</strain>
    </source>
</reference>
<keyword evidence="5" id="KW-0808">Transferase</keyword>
<evidence type="ECO:0000256" key="3">
    <source>
        <dbReference type="ARBA" id="ARBA00013253"/>
    </source>
</evidence>
<evidence type="ECO:0000256" key="4">
    <source>
        <dbReference type="ARBA" id="ARBA00016218"/>
    </source>
</evidence>
<dbReference type="AlphaFoldDB" id="A0A8J2VLQ7"/>
<keyword evidence="15" id="KW-1185">Reference proteome</keyword>
<dbReference type="EMBL" id="BMCP01000001">
    <property type="protein sequence ID" value="GGE36804.1"/>
    <property type="molecule type" value="Genomic_DNA"/>
</dbReference>
<name>A0A8J2VLQ7_9RHOB</name>
<dbReference type="RefSeq" id="WP_188408829.1">
    <property type="nucleotide sequence ID" value="NZ_BMCP01000001.1"/>
</dbReference>
<dbReference type="GO" id="GO:0005524">
    <property type="term" value="F:ATP binding"/>
    <property type="evidence" value="ECO:0007669"/>
    <property type="project" value="UniProtKB-KW"/>
</dbReference>
<dbReference type="NCBIfam" id="TIGR01498">
    <property type="entry name" value="folK"/>
    <property type="match status" value="1"/>
</dbReference>
<reference evidence="14" key="2">
    <citation type="submission" date="2020-09" db="EMBL/GenBank/DDBJ databases">
        <authorList>
            <person name="Sun Q."/>
            <person name="Sedlacek I."/>
        </authorList>
    </citation>
    <scope>NUCLEOTIDE SEQUENCE</scope>
    <source>
        <strain evidence="14">CCM 7684</strain>
    </source>
</reference>
<comment type="pathway">
    <text evidence="1">Cofactor biosynthesis; tetrahydrofolate biosynthesis; 2-amino-4-hydroxy-6-hydroxymethyl-7,8-dihydropteridine diphosphate from 7,8-dihydroneopterin triphosphate: step 4/4.</text>
</comment>
<dbReference type="EC" id="2.7.6.3" evidence="3"/>
<evidence type="ECO:0000256" key="11">
    <source>
        <dbReference type="ARBA" id="ARBA00029766"/>
    </source>
</evidence>
<dbReference type="Pfam" id="PF01288">
    <property type="entry name" value="HPPK"/>
    <property type="match status" value="1"/>
</dbReference>
<dbReference type="PANTHER" id="PTHR43071:SF1">
    <property type="entry name" value="2-AMINO-4-HYDROXY-6-HYDROXYMETHYLDIHYDROPTERIDINE PYROPHOSPHOKINASE"/>
    <property type="match status" value="1"/>
</dbReference>
<dbReference type="UniPathway" id="UPA00077">
    <property type="reaction ID" value="UER00155"/>
</dbReference>
<dbReference type="Proteomes" id="UP000602745">
    <property type="component" value="Unassembled WGS sequence"/>
</dbReference>
<dbReference type="GO" id="GO:0016301">
    <property type="term" value="F:kinase activity"/>
    <property type="evidence" value="ECO:0007669"/>
    <property type="project" value="UniProtKB-KW"/>
</dbReference>
<evidence type="ECO:0000259" key="13">
    <source>
        <dbReference type="PROSITE" id="PS00794"/>
    </source>
</evidence>
<dbReference type="GO" id="GO:0003848">
    <property type="term" value="F:2-amino-4-hydroxy-6-hydroxymethyldihydropteridine diphosphokinase activity"/>
    <property type="evidence" value="ECO:0007669"/>
    <property type="project" value="UniProtKB-EC"/>
</dbReference>
<evidence type="ECO:0000313" key="14">
    <source>
        <dbReference type="EMBL" id="GGE36804.1"/>
    </source>
</evidence>
<keyword evidence="6" id="KW-0547">Nucleotide-binding</keyword>
<sequence>MPEAAIAFGSNLGDRRGTLIKALALLEADDAIRVLHISPFYETEPWGDPDQERYINGCILVETELSPSSLLQRCLKVETSLGRVRDPARRYGARTIDLDIVFYDDLRVDQPDLVLPHPRLFERAFVLVPLMDVAGDREIAGRRLSEALEQLDLSGVQLWEG</sequence>
<comment type="function">
    <text evidence="10">Catalyzes the transfer of pyrophosphate from adenosine triphosphate (ATP) to 6-hydroxymethyl-7,8-dihydropterin, an enzymatic step in folate biosynthesis pathway.</text>
</comment>
<comment type="similarity">
    <text evidence="2">Belongs to the HPPK family.</text>
</comment>
<keyword evidence="9" id="KW-0289">Folate biosynthesis</keyword>
<gene>
    <name evidence="14" type="primary">folK</name>
    <name evidence="14" type="ORF">GCM10007276_12820</name>
</gene>
<dbReference type="PROSITE" id="PS00794">
    <property type="entry name" value="HPPK"/>
    <property type="match status" value="1"/>
</dbReference>
<accession>A0A8J2VLQ7</accession>
<evidence type="ECO:0000313" key="15">
    <source>
        <dbReference type="Proteomes" id="UP000602745"/>
    </source>
</evidence>
<dbReference type="SUPFAM" id="SSF55083">
    <property type="entry name" value="6-hydroxymethyl-7,8-dihydropterin pyrophosphokinase, HPPK"/>
    <property type="match status" value="1"/>
</dbReference>
<evidence type="ECO:0000256" key="10">
    <source>
        <dbReference type="ARBA" id="ARBA00029409"/>
    </source>
</evidence>
<feature type="domain" description="7,8-dihydro-6-hydroxymethylpterin-pyrophosphokinase" evidence="13">
    <location>
        <begin position="90"/>
        <end position="101"/>
    </location>
</feature>
<evidence type="ECO:0000256" key="9">
    <source>
        <dbReference type="ARBA" id="ARBA00022909"/>
    </source>
</evidence>
<organism evidence="14 15">
    <name type="scientific">Agaricicola taiwanensis</name>
    <dbReference type="NCBI Taxonomy" id="591372"/>
    <lineage>
        <taxon>Bacteria</taxon>
        <taxon>Pseudomonadati</taxon>
        <taxon>Pseudomonadota</taxon>
        <taxon>Alphaproteobacteria</taxon>
        <taxon>Rhodobacterales</taxon>
        <taxon>Paracoccaceae</taxon>
        <taxon>Agaricicola</taxon>
    </lineage>
</organism>
<evidence type="ECO:0000256" key="2">
    <source>
        <dbReference type="ARBA" id="ARBA00005810"/>
    </source>
</evidence>
<evidence type="ECO:0000256" key="5">
    <source>
        <dbReference type="ARBA" id="ARBA00022679"/>
    </source>
</evidence>
<dbReference type="PANTHER" id="PTHR43071">
    <property type="entry name" value="2-AMINO-4-HYDROXY-6-HYDROXYMETHYLDIHYDROPTERIDINE PYROPHOSPHOKINASE"/>
    <property type="match status" value="1"/>
</dbReference>
<dbReference type="InterPro" id="IPR000550">
    <property type="entry name" value="Hppk"/>
</dbReference>
<dbReference type="GO" id="GO:0046654">
    <property type="term" value="P:tetrahydrofolate biosynthetic process"/>
    <property type="evidence" value="ECO:0007669"/>
    <property type="project" value="UniProtKB-UniPathway"/>
</dbReference>
<evidence type="ECO:0000256" key="1">
    <source>
        <dbReference type="ARBA" id="ARBA00005051"/>
    </source>
</evidence>
<protein>
    <recommendedName>
        <fullName evidence="4">2-amino-4-hydroxy-6-hydroxymethyldihydropteridine pyrophosphokinase</fullName>
        <ecNumber evidence="3">2.7.6.3</ecNumber>
    </recommendedName>
    <alternativeName>
        <fullName evidence="11">6-hydroxymethyl-7,8-dihydropterin pyrophosphokinase</fullName>
    </alternativeName>
    <alternativeName>
        <fullName evidence="12">7,8-dihydro-6-hydroxymethylpterin-pyrophosphokinase</fullName>
    </alternativeName>
</protein>
<proteinExistence type="inferred from homology"/>
<evidence type="ECO:0000256" key="6">
    <source>
        <dbReference type="ARBA" id="ARBA00022741"/>
    </source>
</evidence>
<evidence type="ECO:0000256" key="8">
    <source>
        <dbReference type="ARBA" id="ARBA00022840"/>
    </source>
</evidence>
<comment type="caution">
    <text evidence="14">The sequence shown here is derived from an EMBL/GenBank/DDBJ whole genome shotgun (WGS) entry which is preliminary data.</text>
</comment>